<feature type="signal peptide" evidence="1">
    <location>
        <begin position="1"/>
        <end position="17"/>
    </location>
</feature>
<evidence type="ECO:0000313" key="5">
    <source>
        <dbReference type="Proteomes" id="UP000290283"/>
    </source>
</evidence>
<keyword evidence="1" id="KW-0732">Signal</keyword>
<dbReference type="OrthoDB" id="9812921at2"/>
<dbReference type="GO" id="GO:0008236">
    <property type="term" value="F:serine-type peptidase activity"/>
    <property type="evidence" value="ECO:0007669"/>
    <property type="project" value="InterPro"/>
</dbReference>
<evidence type="ECO:0000259" key="2">
    <source>
        <dbReference type="Pfam" id="PF00326"/>
    </source>
</evidence>
<dbReference type="GO" id="GO:0008239">
    <property type="term" value="F:dipeptidyl-peptidase activity"/>
    <property type="evidence" value="ECO:0007669"/>
    <property type="project" value="TreeGrafter"/>
</dbReference>
<dbReference type="Gene3D" id="2.140.10.30">
    <property type="entry name" value="Dipeptidylpeptidase IV, N-terminal domain"/>
    <property type="match status" value="1"/>
</dbReference>
<dbReference type="GO" id="GO:0006508">
    <property type="term" value="P:proteolysis"/>
    <property type="evidence" value="ECO:0007669"/>
    <property type="project" value="InterPro"/>
</dbReference>
<dbReference type="AlphaFoldDB" id="A0A4Q1K0I1"/>
<dbReference type="EMBL" id="SBKO01000005">
    <property type="protein sequence ID" value="RXR17332.1"/>
    <property type="molecule type" value="Genomic_DNA"/>
</dbReference>
<dbReference type="SUPFAM" id="SSF53474">
    <property type="entry name" value="alpha/beta-Hydrolases"/>
    <property type="match status" value="1"/>
</dbReference>
<accession>A0A4Q1K0I1</accession>
<dbReference type="PANTHER" id="PTHR11731">
    <property type="entry name" value="PROTEASE FAMILY S9B,C DIPEPTIDYL-PEPTIDASE IV-RELATED"/>
    <property type="match status" value="1"/>
</dbReference>
<dbReference type="InterPro" id="IPR029058">
    <property type="entry name" value="AB_hydrolase_fold"/>
</dbReference>
<dbReference type="InterPro" id="IPR050278">
    <property type="entry name" value="Serine_Prot_S9B/DPPIV"/>
</dbReference>
<gene>
    <name evidence="4" type="ORF">EQG63_11115</name>
</gene>
<evidence type="ECO:0000256" key="1">
    <source>
        <dbReference type="SAM" id="SignalP"/>
    </source>
</evidence>
<organism evidence="4 5">
    <name type="scientific">Flavobacterium amnicola</name>
    <dbReference type="NCBI Taxonomy" id="2506422"/>
    <lineage>
        <taxon>Bacteria</taxon>
        <taxon>Pseudomonadati</taxon>
        <taxon>Bacteroidota</taxon>
        <taxon>Flavobacteriia</taxon>
        <taxon>Flavobacteriales</taxon>
        <taxon>Flavobacteriaceae</taxon>
        <taxon>Flavobacterium</taxon>
    </lineage>
</organism>
<feature type="chain" id="PRO_5020770343" evidence="1">
    <location>
        <begin position="18"/>
        <end position="722"/>
    </location>
</feature>
<feature type="domain" description="Peptidase S9 prolyl oligopeptidase catalytic" evidence="2">
    <location>
        <begin position="527"/>
        <end position="721"/>
    </location>
</feature>
<comment type="caution">
    <text evidence="4">The sequence shown here is derived from an EMBL/GenBank/DDBJ whole genome shotgun (WGS) entry which is preliminary data.</text>
</comment>
<dbReference type="Proteomes" id="UP000290283">
    <property type="component" value="Unassembled WGS sequence"/>
</dbReference>
<protein>
    <submittedName>
        <fullName evidence="4">S9 family peptidase</fullName>
    </submittedName>
</protein>
<name>A0A4Q1K0I1_9FLAO</name>
<feature type="domain" description="Dipeptidylpeptidase IV N-terminal" evidence="3">
    <location>
        <begin position="122"/>
        <end position="437"/>
    </location>
</feature>
<dbReference type="Gene3D" id="3.40.50.1820">
    <property type="entry name" value="alpha/beta hydrolase"/>
    <property type="match status" value="1"/>
</dbReference>
<proteinExistence type="predicted"/>
<dbReference type="InterPro" id="IPR001375">
    <property type="entry name" value="Peptidase_S9_cat"/>
</dbReference>
<evidence type="ECO:0000259" key="3">
    <source>
        <dbReference type="Pfam" id="PF00930"/>
    </source>
</evidence>
<dbReference type="SUPFAM" id="SSF82171">
    <property type="entry name" value="DPP6 N-terminal domain-like"/>
    <property type="match status" value="1"/>
</dbReference>
<dbReference type="Pfam" id="PF00930">
    <property type="entry name" value="DPPIV_N"/>
    <property type="match status" value="1"/>
</dbReference>
<dbReference type="InterPro" id="IPR002469">
    <property type="entry name" value="Peptidase_S9B_N"/>
</dbReference>
<keyword evidence="5" id="KW-1185">Reference proteome</keyword>
<evidence type="ECO:0000313" key="4">
    <source>
        <dbReference type="EMBL" id="RXR17332.1"/>
    </source>
</evidence>
<reference evidence="5" key="1">
    <citation type="submission" date="2019-01" db="EMBL/GenBank/DDBJ databases">
        <title>Cytophagaceae bacterium strain CAR-16.</title>
        <authorList>
            <person name="Chen W.-M."/>
        </authorList>
    </citation>
    <scope>NUCLEOTIDE SEQUENCE [LARGE SCALE GENOMIC DNA]</scope>
    <source>
        <strain evidence="5">LLJ-11</strain>
    </source>
</reference>
<dbReference type="Pfam" id="PF00326">
    <property type="entry name" value="Peptidase_S9"/>
    <property type="match status" value="1"/>
</dbReference>
<dbReference type="RefSeq" id="WP_129436450.1">
    <property type="nucleotide sequence ID" value="NZ_SBKO01000005.1"/>
</dbReference>
<sequence>MKKYTFCLLLVGSMAFAQKLTIEETVTGGRKFAVQTQTAQQWRKNSKSIAYLSPDYSNLMTKSAANSWKETLLVTKTDFENAVKSKITSDEFALKTFPFAIEWKSETTFETEVAGKNNNYKVTYDIVSKQISNVTSYTSEGEQARFAPNGNVSWLKENNIKITTPTGTVIDVTNDSDKGIVNGSDYVHRQEFGIDRGMWWNEAGTQLAYYRKDETMVGNYPIINWNEREAVNKDIKYPMAGMTSENVTLVVFDVTTGKKVTIQTGEPKEQYLTMVSWEPTGKNIFIGILNREQNHLKFNKYDAQTGAFIKTLFEEKASTWVEPQHAITFVPNNPTQFIYQTDFNGFNQMYLYTTDGKLLKNLGYKDVVVKDFLGFDAKNTKINYLGTANNGLDLQLYQVDLKSGATTQLTTVSGMHRASVSSDGTMVLDQYSNVTTPNEISIIDIKSKKTSQLVKAANPFTGKIDMPKMELVTITSADGKTPLNGRLIYPSNYDATKKYPVMVYVYGGSHAQLVNNRWLGGGGYFDYYMAQQGYVVFTLDNRGSDSRGKKFCDVTHRNLGVNEMADQMEGVKFLKSKSFVDQDRIGVFGWSYGGFMTTSLMTSQAETFKVGVAGGPVIDWKYYEIMYGERYMDTPQENPEGYAKASLLDKVKNLKGRLLIIHGAQDPVVAQQHSMNFIEASIKAGKQVDYFLYPNHEHNVGGKDRIHMYAKIADYFDVHLKK</sequence>
<dbReference type="PANTHER" id="PTHR11731:SF193">
    <property type="entry name" value="DIPEPTIDYL PEPTIDASE 9"/>
    <property type="match status" value="1"/>
</dbReference>